<dbReference type="OrthoDB" id="9776710at2"/>
<feature type="transmembrane region" description="Helical" evidence="7">
    <location>
        <begin position="224"/>
        <end position="245"/>
    </location>
</feature>
<name>A0A4V1AW66_9GAMM</name>
<dbReference type="KEGG" id="nwr:E3U44_14390"/>
<organism evidence="8 9">
    <name type="scientific">Nitrosococcus wardiae</name>
    <dbReference type="NCBI Taxonomy" id="1814290"/>
    <lineage>
        <taxon>Bacteria</taxon>
        <taxon>Pseudomonadati</taxon>
        <taxon>Pseudomonadota</taxon>
        <taxon>Gammaproteobacteria</taxon>
        <taxon>Chromatiales</taxon>
        <taxon>Chromatiaceae</taxon>
        <taxon>Nitrosococcus</taxon>
    </lineage>
</organism>
<dbReference type="RefSeq" id="WP_134358822.1">
    <property type="nucleotide sequence ID" value="NZ_CP038033.1"/>
</dbReference>
<dbReference type="PANTHER" id="PTHR43141">
    <property type="entry name" value="CYTOCHROME BD2 SUBUNIT II"/>
    <property type="match status" value="1"/>
</dbReference>
<dbReference type="PANTHER" id="PTHR43141:SF4">
    <property type="entry name" value="CYTOCHROME BD2 SUBUNIT II"/>
    <property type="match status" value="1"/>
</dbReference>
<evidence type="ECO:0000313" key="8">
    <source>
        <dbReference type="EMBL" id="QBQ55565.1"/>
    </source>
</evidence>
<keyword evidence="6 7" id="KW-0472">Membrane</keyword>
<dbReference type="GO" id="GO:0019646">
    <property type="term" value="P:aerobic electron transport chain"/>
    <property type="evidence" value="ECO:0007669"/>
    <property type="project" value="TreeGrafter"/>
</dbReference>
<keyword evidence="3" id="KW-1003">Cell membrane</keyword>
<dbReference type="NCBIfam" id="TIGR00203">
    <property type="entry name" value="cydB"/>
    <property type="match status" value="1"/>
</dbReference>
<feature type="transmembrane region" description="Helical" evidence="7">
    <location>
        <begin position="190"/>
        <end position="212"/>
    </location>
</feature>
<dbReference type="GO" id="GO:0016682">
    <property type="term" value="F:oxidoreductase activity, acting on diphenols and related substances as donors, oxygen as acceptor"/>
    <property type="evidence" value="ECO:0007669"/>
    <property type="project" value="TreeGrafter"/>
</dbReference>
<dbReference type="InterPro" id="IPR003317">
    <property type="entry name" value="Cyt-d_oxidase_su2"/>
</dbReference>
<dbReference type="GO" id="GO:0070069">
    <property type="term" value="C:cytochrome complex"/>
    <property type="evidence" value="ECO:0007669"/>
    <property type="project" value="TreeGrafter"/>
</dbReference>
<comment type="subcellular location">
    <subcellularLocation>
        <location evidence="1">Cell membrane</location>
        <topology evidence="1">Multi-pass membrane protein</topology>
    </subcellularLocation>
</comment>
<dbReference type="GO" id="GO:0009055">
    <property type="term" value="F:electron transfer activity"/>
    <property type="evidence" value="ECO:0007669"/>
    <property type="project" value="TreeGrafter"/>
</dbReference>
<dbReference type="EMBL" id="CP038033">
    <property type="protein sequence ID" value="QBQ55565.1"/>
    <property type="molecule type" value="Genomic_DNA"/>
</dbReference>
<feature type="transmembrane region" description="Helical" evidence="7">
    <location>
        <begin position="80"/>
        <end position="103"/>
    </location>
</feature>
<evidence type="ECO:0000313" key="9">
    <source>
        <dbReference type="Proteomes" id="UP000294325"/>
    </source>
</evidence>
<dbReference type="Proteomes" id="UP000294325">
    <property type="component" value="Chromosome"/>
</dbReference>
<evidence type="ECO:0000256" key="4">
    <source>
        <dbReference type="ARBA" id="ARBA00022692"/>
    </source>
</evidence>
<feature type="transmembrane region" description="Helical" evidence="7">
    <location>
        <begin position="156"/>
        <end position="178"/>
    </location>
</feature>
<feature type="transmembrane region" description="Helical" evidence="7">
    <location>
        <begin position="6"/>
        <end position="34"/>
    </location>
</feature>
<dbReference type="Pfam" id="PF02322">
    <property type="entry name" value="Cyt_bd_oxida_II"/>
    <property type="match status" value="1"/>
</dbReference>
<dbReference type="AlphaFoldDB" id="A0A4V1AW66"/>
<dbReference type="PIRSF" id="PIRSF000267">
    <property type="entry name" value="Cyt_oxidse_sub2"/>
    <property type="match status" value="1"/>
</dbReference>
<evidence type="ECO:0000256" key="5">
    <source>
        <dbReference type="ARBA" id="ARBA00022989"/>
    </source>
</evidence>
<evidence type="ECO:0000256" key="3">
    <source>
        <dbReference type="ARBA" id="ARBA00022475"/>
    </source>
</evidence>
<keyword evidence="9" id="KW-1185">Reference proteome</keyword>
<feature type="transmembrane region" description="Helical" evidence="7">
    <location>
        <begin position="298"/>
        <end position="321"/>
    </location>
</feature>
<dbReference type="GO" id="GO:0005886">
    <property type="term" value="C:plasma membrane"/>
    <property type="evidence" value="ECO:0007669"/>
    <property type="project" value="UniProtKB-SubCell"/>
</dbReference>
<keyword evidence="4 7" id="KW-0812">Transmembrane</keyword>
<feature type="transmembrane region" description="Helical" evidence="7">
    <location>
        <begin position="257"/>
        <end position="278"/>
    </location>
</feature>
<evidence type="ECO:0000256" key="6">
    <source>
        <dbReference type="ARBA" id="ARBA00023136"/>
    </source>
</evidence>
<accession>A0A4V1AW66</accession>
<reference evidence="8 9" key="1">
    <citation type="submission" date="2019-03" db="EMBL/GenBank/DDBJ databases">
        <title>The genome sequence of Nitrosococcus wardiae strain D1FHST reveals the archetypal metabolic capacity of ammonia-oxidizing Gammaproteobacteria.</title>
        <authorList>
            <person name="Wang L."/>
            <person name="Lim C.K."/>
            <person name="Hanson T.E."/>
            <person name="Dang H."/>
            <person name="Klotz M.G."/>
        </authorList>
    </citation>
    <scope>NUCLEOTIDE SEQUENCE [LARGE SCALE GENOMIC DNA]</scope>
    <source>
        <strain evidence="8 9">D1FHS</strain>
    </source>
</reference>
<sequence>MDLVLIWAVLLSFAILIYVILDGFDLGIGILFPWGRDAKERDMMMNSIAPVWDGNETWLIFGGGGLFAAFPLAYSILMPALYIPVLIMLFALVFRGVAFEFRFKSERSQGVWDGAFNFGSSVAAFAQGLILGAFIQGLEVTEGGYTGGALDWLTPFSLMTGFALMCGYSLLGATWLIIKTTGELQQWAYQAARWLLLIVLAWIAMVSLWTPLAKPEVAERWFSWPNFLLLSPIPVATLGVALALWHALKKQRERAPFIFSVSLFFLSFIGLAVSIWPYTIPYQLTLWETAAPPESQRFLLVGAVILVPLILGYTTFSYRIFKGKVAAGRSYY</sequence>
<evidence type="ECO:0000256" key="7">
    <source>
        <dbReference type="SAM" id="Phobius"/>
    </source>
</evidence>
<gene>
    <name evidence="8" type="primary">cydB</name>
    <name evidence="8" type="ORF">E3U44_14390</name>
</gene>
<evidence type="ECO:0000256" key="1">
    <source>
        <dbReference type="ARBA" id="ARBA00004651"/>
    </source>
</evidence>
<keyword evidence="5 7" id="KW-1133">Transmembrane helix</keyword>
<feature type="transmembrane region" description="Helical" evidence="7">
    <location>
        <begin position="115"/>
        <end position="136"/>
    </location>
</feature>
<proteinExistence type="inferred from homology"/>
<comment type="similarity">
    <text evidence="2">Belongs to the cytochrome ubiquinol oxidase subunit 2 family.</text>
</comment>
<protein>
    <submittedName>
        <fullName evidence="8">Cytochrome d ubiquinol oxidase subunit II</fullName>
    </submittedName>
</protein>
<evidence type="ECO:0000256" key="2">
    <source>
        <dbReference type="ARBA" id="ARBA00007543"/>
    </source>
</evidence>